<dbReference type="InterPro" id="IPR050587">
    <property type="entry name" value="GNT1/Glycosyltrans_8"/>
</dbReference>
<dbReference type="InterPro" id="IPR002495">
    <property type="entry name" value="Glyco_trans_8"/>
</dbReference>
<dbReference type="GeneID" id="65102207"/>
<name>A0A346RNV7_9ABAC</name>
<dbReference type="EMBL" id="MH394321">
    <property type="protein sequence ID" value="AXS67754.1"/>
    <property type="molecule type" value="Genomic_DNA"/>
</dbReference>
<keyword evidence="2" id="KW-1185">Reference proteome</keyword>
<evidence type="ECO:0000313" key="1">
    <source>
        <dbReference type="EMBL" id="AXS67754.1"/>
    </source>
</evidence>
<evidence type="ECO:0000313" key="2">
    <source>
        <dbReference type="Proteomes" id="UP000500845"/>
    </source>
</evidence>
<dbReference type="Proteomes" id="UP000500845">
    <property type="component" value="Segment"/>
</dbReference>
<dbReference type="Gene3D" id="3.90.550.10">
    <property type="entry name" value="Spore Coat Polysaccharide Biosynthesis Protein SpsA, Chain A"/>
    <property type="match status" value="1"/>
</dbReference>
<protein>
    <submittedName>
        <fullName evidence="1">p13</fullName>
    </submittedName>
</protein>
<organism evidence="1 2">
    <name type="scientific">Cryptophlebia peltastica nucleopolyhedrovirus</name>
    <dbReference type="NCBI Taxonomy" id="2304025"/>
    <lineage>
        <taxon>Viruses</taxon>
        <taxon>Viruses incertae sedis</taxon>
        <taxon>Naldaviricetes</taxon>
        <taxon>Lefavirales</taxon>
        <taxon>Baculoviridae</taxon>
        <taxon>Alphabaculovirus</taxon>
        <taxon>Alphabaculovirus crypeltasticae</taxon>
    </lineage>
</organism>
<dbReference type="GO" id="GO:0016757">
    <property type="term" value="F:glycosyltransferase activity"/>
    <property type="evidence" value="ECO:0007669"/>
    <property type="project" value="InterPro"/>
</dbReference>
<dbReference type="InterPro" id="IPR029044">
    <property type="entry name" value="Nucleotide-diphossugar_trans"/>
</dbReference>
<reference evidence="1 2" key="1">
    <citation type="journal article" date="2018" name="J. Invertebr. Pathol.">
        <title>Morphological, genetic and biological characterisation of a novel alphabaculovirus isolated from Cryptophlebia peltastica (Lepidoptera: Tortricidae).</title>
        <authorList>
            <person name="Marsberg T."/>
            <person name="Jukes M.D."/>
            <person name="Krejmer-Rabalska M."/>
            <person name="Rabalski L."/>
            <person name="Knox C.M."/>
            <person name="Moore S.D."/>
            <person name="Hill M.P."/>
            <person name="Szewczyk B."/>
        </authorList>
    </citation>
    <scope>NUCLEOTIDE SEQUENCE [LARGE SCALE GENOMIC DNA]</scope>
    <source>
        <strain evidence="1">SA</strain>
    </source>
</reference>
<dbReference type="SUPFAM" id="SSF53448">
    <property type="entry name" value="Nucleotide-diphospho-sugar transferases"/>
    <property type="match status" value="1"/>
</dbReference>
<proteinExistence type="predicted"/>
<sequence length="271" mass="31716">MYAYVTFVMLGDEYVKGAIALAKSLIVTGTKHELVCMVTNDVSKYALKLLSSYYKIVSVEYIHYKCPSMLTKRQNQLYGTWINYAFTKWTCLKLIQYDKIIYLDADHLVIKNIDHMFDLNAPAICFTDESYGYYDKIVYGQTISSRAIQKFMRQNKVLCKGGTVLFEPNVKLFELIKKLVNKSNPCLTRNYYHNGFDEQVLLQALIKLNMPITQLSILYAWNAGTYHRLSKNHEPFVINYYGDLKPWNFADTDVINYMDVFIWRYFSNLNL</sequence>
<dbReference type="PANTHER" id="PTHR11183">
    <property type="entry name" value="GLYCOGENIN SUBFAMILY MEMBER"/>
    <property type="match status" value="1"/>
</dbReference>
<dbReference type="KEGG" id="vg:65102207"/>
<dbReference type="Pfam" id="PF01501">
    <property type="entry name" value="Glyco_transf_8"/>
    <property type="match status" value="1"/>
</dbReference>
<accession>A0A346RNV7</accession>
<dbReference type="RefSeq" id="YP_010086962.1">
    <property type="nucleotide sequence ID" value="NC_055500.1"/>
</dbReference>